<dbReference type="EMBL" id="CP003053">
    <property type="protein sequence ID" value="AFM16993.1"/>
    <property type="molecule type" value="Genomic_DNA"/>
</dbReference>
<name>I4BI86_MYCCN</name>
<dbReference type="OrthoDB" id="9806592at2"/>
<keyword evidence="2" id="KW-1185">Reference proteome</keyword>
<dbReference type="eggNOG" id="ENOG50329CT">
    <property type="taxonomic scope" value="Bacteria"/>
</dbReference>
<evidence type="ECO:0000313" key="2">
    <source>
        <dbReference type="Proteomes" id="UP000006057"/>
    </source>
</evidence>
<dbReference type="PATRIC" id="fig|710421.3.peg.2210"/>
<reference evidence="1 2" key="1">
    <citation type="submission" date="2012-06" db="EMBL/GenBank/DDBJ databases">
        <title>Complete sequence of chromosome of Mycobacterium chubuense NBB4.</title>
        <authorList>
            <consortium name="US DOE Joint Genome Institute"/>
            <person name="Lucas S."/>
            <person name="Han J."/>
            <person name="Lapidus A."/>
            <person name="Cheng J.-F."/>
            <person name="Goodwin L."/>
            <person name="Pitluck S."/>
            <person name="Peters L."/>
            <person name="Mikhailova N."/>
            <person name="Teshima H."/>
            <person name="Detter J.C."/>
            <person name="Han C."/>
            <person name="Tapia R."/>
            <person name="Land M."/>
            <person name="Hauser L."/>
            <person name="Kyrpides N."/>
            <person name="Ivanova N."/>
            <person name="Pagani I."/>
            <person name="Mattes T."/>
            <person name="Holmes A."/>
            <person name="Rutledge P."/>
            <person name="Paulsen I."/>
            <person name="Coleman N."/>
            <person name="Woyke T."/>
        </authorList>
    </citation>
    <scope>NUCLEOTIDE SEQUENCE [LARGE SCALE GENOMIC DNA]</scope>
    <source>
        <strain evidence="1 2">NBB4</strain>
    </source>
</reference>
<dbReference type="STRING" id="710421.Mycch_2210"/>
<dbReference type="RefSeq" id="WP_014815473.1">
    <property type="nucleotide sequence ID" value="NC_018027.1"/>
</dbReference>
<gene>
    <name evidence="1" type="ordered locus">Mycch_2210</name>
</gene>
<proteinExistence type="predicted"/>
<dbReference type="Proteomes" id="UP000006057">
    <property type="component" value="Chromosome"/>
</dbReference>
<protein>
    <submittedName>
        <fullName evidence="1">Mu-like prophage I protein</fullName>
    </submittedName>
</protein>
<accession>I4BI86</accession>
<evidence type="ECO:0000313" key="1">
    <source>
        <dbReference type="EMBL" id="AFM16993.1"/>
    </source>
</evidence>
<dbReference type="AlphaFoldDB" id="I4BI86"/>
<organism evidence="1 2">
    <name type="scientific">Mycolicibacterium chubuense (strain NBB4)</name>
    <name type="common">Mycobacterium chubuense</name>
    <dbReference type="NCBI Taxonomy" id="710421"/>
    <lineage>
        <taxon>Bacteria</taxon>
        <taxon>Bacillati</taxon>
        <taxon>Actinomycetota</taxon>
        <taxon>Actinomycetes</taxon>
        <taxon>Mycobacteriales</taxon>
        <taxon>Mycobacteriaceae</taxon>
        <taxon>Mycolicibacterium</taxon>
    </lineage>
</organism>
<sequence>MALTFDDTQAATLLDLLGLPADTTDVETILATVKDAVTASTADGAQPSAVAAAAKRVGMELLDTDTAASLRAEAAEGRQIKAAAVCQKIEASVGDAIAKGKITPARRKHWIDLITADPGMADVLASVPNETAVPMTEIGHGMDSDGAPGQPNDAWFY</sequence>
<dbReference type="KEGG" id="mcb:Mycch_2210"/>
<dbReference type="HOGENOM" id="CLU_1675971_0_0_11"/>